<evidence type="ECO:0000313" key="2">
    <source>
        <dbReference type="Proteomes" id="UP000199354"/>
    </source>
</evidence>
<evidence type="ECO:0000313" key="1">
    <source>
        <dbReference type="EMBL" id="SCZ01182.1"/>
    </source>
</evidence>
<dbReference type="EMBL" id="FMVF01000051">
    <property type="protein sequence ID" value="SCZ01182.1"/>
    <property type="molecule type" value="Genomic_DNA"/>
</dbReference>
<proteinExistence type="predicted"/>
<dbReference type="OrthoDB" id="9941768at2"/>
<keyword evidence="2" id="KW-1185">Reference proteome</keyword>
<dbReference type="Proteomes" id="UP000199354">
    <property type="component" value="Unassembled WGS sequence"/>
</dbReference>
<dbReference type="RefSeq" id="WP_139149803.1">
    <property type="nucleotide sequence ID" value="NZ_FMVF01000051.1"/>
</dbReference>
<name>A0A1G5KKP3_9FLAO</name>
<dbReference type="AlphaFoldDB" id="A0A1G5KKP3"/>
<accession>A0A1G5KKP3</accession>
<gene>
    <name evidence="1" type="ORF">SAMN02927903_03357</name>
</gene>
<dbReference type="STRING" id="490189.SAMN02927903_03357"/>
<organism evidence="1 2">
    <name type="scientific">Flavobacterium caeni</name>
    <dbReference type="NCBI Taxonomy" id="490189"/>
    <lineage>
        <taxon>Bacteria</taxon>
        <taxon>Pseudomonadati</taxon>
        <taxon>Bacteroidota</taxon>
        <taxon>Flavobacteriia</taxon>
        <taxon>Flavobacteriales</taxon>
        <taxon>Flavobacteriaceae</taxon>
        <taxon>Flavobacterium</taxon>
    </lineage>
</organism>
<protein>
    <submittedName>
        <fullName evidence="1">Uncharacterized protein</fullName>
    </submittedName>
</protein>
<reference evidence="1 2" key="1">
    <citation type="submission" date="2016-10" db="EMBL/GenBank/DDBJ databases">
        <authorList>
            <person name="de Groot N.N."/>
        </authorList>
    </citation>
    <scope>NUCLEOTIDE SEQUENCE [LARGE SCALE GENOMIC DNA]</scope>
    <source>
        <strain evidence="1 2">CGMCC 1.7031</strain>
    </source>
</reference>
<sequence length="158" mass="18821">MKNIAIIIFLIFTNFLFSQSKEETKEWIIEKYNNYERVNQYNQKFDLTFEEDYLIYEYLGSLFKLKIKDIKKIELKKERFDNDDKEGWVSIYIYFQKGKLSTKGLNENVFSNAESDTSFKIPLSSELINEGYKDRMEKAIIHLVKLYGGNATIKKEAF</sequence>